<dbReference type="AlphaFoldDB" id="A0A8H9N1A1"/>
<feature type="compositionally biased region" description="Basic and acidic residues" evidence="1">
    <location>
        <begin position="461"/>
        <end position="470"/>
    </location>
</feature>
<reference evidence="2" key="2">
    <citation type="submission" date="2019-01" db="EMBL/GenBank/DDBJ databases">
        <authorList>
            <consortium name="NCBI Pathogen Detection Project"/>
        </authorList>
    </citation>
    <scope>NUCLEOTIDE SEQUENCE</scope>
    <source>
        <strain evidence="2">BCW_3452</strain>
    </source>
</reference>
<sequence length="470" mass="51504">MNHLFSSPLGSNTSSKLALGDKGVVASSETSKNNSDGQQSSFTSFFQNEKESNSSKSGISVIEKQTKTPNSQLKNVNSQPEIKRLEDSNQNLEVSYRESESVKVETNMDKKVELPHRDAFTSVALRHTGVAEVSLPPVSDAGLMLFKASLMAAKSEVFLVSPAGIKAGVTQDFLNIEMGSRIHQEDLKDSVIKKITTPPMLNHSTQSLKGLVQVPVGAQSYSETGAFPFISSNLVKAIEDSKLQPKSLYVSGGGLARIERSDVALEPRVSTHNDPTLVVEAEIDPVATAIDNQRYLKMNDGQQLTQSSTVVEQLTQQQVTQSGEMKAQVSQVAQTRSLHQVDQARLLNFIESEARVFIDSKSLTREIAIKVRPHNMGEMTITLQRNDVNQSVAVNIVTANEKATNYLNLIKGEITKQINVQISVSMMPQVSQTHRLNATKPVRFENFSSSQGTENDSESEIIEKNTIKSV</sequence>
<name>A0A8H9N1A1_VIBVL</name>
<organism evidence="2">
    <name type="scientific">Vibrio vulnificus</name>
    <dbReference type="NCBI Taxonomy" id="672"/>
    <lineage>
        <taxon>Bacteria</taxon>
        <taxon>Pseudomonadati</taxon>
        <taxon>Pseudomonadota</taxon>
        <taxon>Gammaproteobacteria</taxon>
        <taxon>Vibrionales</taxon>
        <taxon>Vibrionaceae</taxon>
        <taxon>Vibrio</taxon>
    </lineage>
</organism>
<dbReference type="EMBL" id="DACRBY010000017">
    <property type="protein sequence ID" value="HAS8540963.1"/>
    <property type="molecule type" value="Genomic_DNA"/>
</dbReference>
<feature type="region of interest" description="Disordered" evidence="1">
    <location>
        <begin position="1"/>
        <end position="77"/>
    </location>
</feature>
<gene>
    <name evidence="2" type="ORF">I7730_14325</name>
</gene>
<dbReference type="Proteomes" id="UP000863257">
    <property type="component" value="Unassembled WGS sequence"/>
</dbReference>
<feature type="region of interest" description="Disordered" evidence="1">
    <location>
        <begin position="446"/>
        <end position="470"/>
    </location>
</feature>
<protein>
    <recommendedName>
        <fullName evidence="3">Flagellar hook-length control protein FliK</fullName>
    </recommendedName>
</protein>
<proteinExistence type="predicted"/>
<accession>A0A8H9N1A1</accession>
<evidence type="ECO:0000313" key="2">
    <source>
        <dbReference type="EMBL" id="HAS8540963.1"/>
    </source>
</evidence>
<feature type="compositionally biased region" description="Polar residues" evidence="1">
    <location>
        <begin position="1"/>
        <end position="16"/>
    </location>
</feature>
<evidence type="ECO:0008006" key="3">
    <source>
        <dbReference type="Google" id="ProtNLM"/>
    </source>
</evidence>
<feature type="compositionally biased region" description="Polar residues" evidence="1">
    <location>
        <begin position="67"/>
        <end position="77"/>
    </location>
</feature>
<evidence type="ECO:0000256" key="1">
    <source>
        <dbReference type="SAM" id="MobiDB-lite"/>
    </source>
</evidence>
<reference evidence="2" key="1">
    <citation type="journal article" date="2018" name="Genome Biol.">
        <title>SKESA: strategic k-mer extension for scrupulous assemblies.</title>
        <authorList>
            <person name="Souvorov A."/>
            <person name="Agarwala R."/>
            <person name="Lipman D.J."/>
        </authorList>
    </citation>
    <scope>NUCLEOTIDE SEQUENCE</scope>
    <source>
        <strain evidence="2">BCW_3452</strain>
    </source>
</reference>
<comment type="caution">
    <text evidence="2">The sequence shown here is derived from an EMBL/GenBank/DDBJ whole genome shotgun (WGS) entry which is preliminary data.</text>
</comment>
<feature type="compositionally biased region" description="Polar residues" evidence="1">
    <location>
        <begin position="27"/>
        <end position="47"/>
    </location>
</feature>